<dbReference type="PROSITE" id="PS50026">
    <property type="entry name" value="EGF_3"/>
    <property type="match status" value="1"/>
</dbReference>
<evidence type="ECO:0000259" key="4">
    <source>
        <dbReference type="PROSITE" id="PS50948"/>
    </source>
</evidence>
<dbReference type="PROSITE" id="PS01186">
    <property type="entry name" value="EGF_2"/>
    <property type="match status" value="1"/>
</dbReference>
<keyword evidence="1" id="KW-1015">Disulfide bond</keyword>
<proteinExistence type="evidence at transcript level"/>
<comment type="caution">
    <text evidence="1">Lacks conserved residue(s) required for the propagation of feature annotation.</text>
</comment>
<dbReference type="EMBL" id="MT438932">
    <property type="protein sequence ID" value="QOL01179.1"/>
    <property type="molecule type" value="mRNA"/>
</dbReference>
<dbReference type="InterPro" id="IPR003609">
    <property type="entry name" value="Pan_app"/>
</dbReference>
<reference evidence="5" key="1">
    <citation type="journal article" date="2020" name="Microb. Ecol.">
        <title>The Under-explored Extracellular Proteome of Aero-Terrestrial Microalgae Provides Clues on Different Mechanisms of Desiccation Tolerance in Non-Model Organisms.</title>
        <authorList>
            <person name="Gonzalez-Hourcade M."/>
            <person name="Del Campo E.M."/>
            <person name="Casano L.M."/>
        </authorList>
    </citation>
    <scope>NUCLEOTIDE SEQUENCE</scope>
    <source>
        <strain evidence="5">SAG 216-12</strain>
    </source>
</reference>
<feature type="signal peptide" evidence="2">
    <location>
        <begin position="1"/>
        <end position="35"/>
    </location>
</feature>
<evidence type="ECO:0000256" key="1">
    <source>
        <dbReference type="PROSITE-ProRule" id="PRU00076"/>
    </source>
</evidence>
<keyword evidence="1" id="KW-0245">EGF-like domain</keyword>
<accession>A0A7L9QEA3</accession>
<feature type="chain" id="PRO_5029516104" evidence="2">
    <location>
        <begin position="36"/>
        <end position="639"/>
    </location>
</feature>
<sequence length="639" mass="66531">MTLGGASPLKKSNLSCIVLRTLLCLVLLAQRYSCATNTTAHGALTQTKQVSEQIFDTGLSILNATYQSIPILNQTLPQIPSGVANTSLGAHAKATVDALSAAEKAIINYRVPLLNETLPKLPALVANTTIGEFAQALVNDASGKEAAIQNVLKPVQPAATNQSTNQTLRIPPLQPLAAIQTTVDYANFPKLSLPSVTFSNLLYSGWVSVNLTDGLAYLAAARSNTGSPLFYTIALPAGSLVKSFQLESVVLVRSGSVLLTGIAADGRAPYTYEASGACDITQDCTIRDLTTFYGWGDLSAVIFSVGNVSINTGTTSNPGAGRRRLSQMVGVSGDSNATADSAFFLSSPVYTESLNAVQPFVGANSLIAPQVCQPGTFGRSCTLPTNCNNNGATNPSDGSCVCFAPYTGQFCNDTVTTPMSIASSTPMMSSTVPSTTLIPTTAPVITTPPPTTSCTPGNSNTFINVDNVDQAGSLIVAVNASSSGDCAIACVLNAACTFTVYIPYLYPSGTSCFLKNNLGTDFTSPTSGSTAYTPGYIVQLKVPLCSQYVTMPNTEYLVGAGPYTTIPNAHDGMTCAQACVANPACVFATFQNIAGPPTVIVYPGNCFIFNSSPNNVSGAAGSQYTTYYVRPQYSVTVTV</sequence>
<keyword evidence="2" id="KW-0732">Signal</keyword>
<organism evidence="5">
    <name type="scientific">Pseudococcomyxa simplex</name>
    <dbReference type="NCBI Taxonomy" id="464287"/>
    <lineage>
        <taxon>Eukaryota</taxon>
        <taxon>Viridiplantae</taxon>
        <taxon>Chlorophyta</taxon>
        <taxon>core chlorophytes</taxon>
        <taxon>Trebouxiophyceae</taxon>
        <taxon>Chlorellales</taxon>
        <taxon>Oocystaceae</taxon>
        <taxon>Pseudococcomyxa</taxon>
    </lineage>
</organism>
<dbReference type="AlphaFoldDB" id="A0A7L9QEA3"/>
<feature type="disulfide bond" evidence="1">
    <location>
        <begin position="402"/>
        <end position="411"/>
    </location>
</feature>
<evidence type="ECO:0000313" key="5">
    <source>
        <dbReference type="EMBL" id="QOL01179.1"/>
    </source>
</evidence>
<feature type="domain" description="Apple" evidence="4">
    <location>
        <begin position="454"/>
        <end position="536"/>
    </location>
</feature>
<dbReference type="InterPro" id="IPR000742">
    <property type="entry name" value="EGF"/>
</dbReference>
<evidence type="ECO:0000259" key="3">
    <source>
        <dbReference type="PROSITE" id="PS50026"/>
    </source>
</evidence>
<dbReference type="Gene3D" id="2.170.300.10">
    <property type="entry name" value="Tie2 ligand-binding domain superfamily"/>
    <property type="match status" value="1"/>
</dbReference>
<dbReference type="PROSITE" id="PS50948">
    <property type="entry name" value="PAN"/>
    <property type="match status" value="1"/>
</dbReference>
<protein>
    <submittedName>
        <fullName evidence="5">Putative extracellular protein CSOL_097</fullName>
    </submittedName>
</protein>
<evidence type="ECO:0000256" key="2">
    <source>
        <dbReference type="SAM" id="SignalP"/>
    </source>
</evidence>
<dbReference type="PROSITE" id="PS00022">
    <property type="entry name" value="EGF_1"/>
    <property type="match status" value="1"/>
</dbReference>
<name>A0A7L9QEA3_9CHLO</name>
<feature type="domain" description="EGF-like" evidence="3">
    <location>
        <begin position="377"/>
        <end position="412"/>
    </location>
</feature>